<gene>
    <name evidence="1" type="ORF">GH714_037404</name>
</gene>
<keyword evidence="2" id="KW-1185">Reference proteome</keyword>
<proteinExistence type="predicted"/>
<reference evidence="1 2" key="1">
    <citation type="journal article" date="2020" name="Mol. Plant">
        <title>The Chromosome-Based Rubber Tree Genome Provides New Insights into Spurge Genome Evolution and Rubber Biosynthesis.</title>
        <authorList>
            <person name="Liu J."/>
            <person name="Shi C."/>
            <person name="Shi C.C."/>
            <person name="Li W."/>
            <person name="Zhang Q.J."/>
            <person name="Zhang Y."/>
            <person name="Li K."/>
            <person name="Lu H.F."/>
            <person name="Shi C."/>
            <person name="Zhu S.T."/>
            <person name="Xiao Z.Y."/>
            <person name="Nan H."/>
            <person name="Yue Y."/>
            <person name="Zhu X.G."/>
            <person name="Wu Y."/>
            <person name="Hong X.N."/>
            <person name="Fan G.Y."/>
            <person name="Tong Y."/>
            <person name="Zhang D."/>
            <person name="Mao C.L."/>
            <person name="Liu Y.L."/>
            <person name="Hao S.J."/>
            <person name="Liu W.Q."/>
            <person name="Lv M.Q."/>
            <person name="Zhang H.B."/>
            <person name="Liu Y."/>
            <person name="Hu-Tang G.R."/>
            <person name="Wang J.P."/>
            <person name="Wang J.H."/>
            <person name="Sun Y.H."/>
            <person name="Ni S.B."/>
            <person name="Chen W.B."/>
            <person name="Zhang X.C."/>
            <person name="Jiao Y.N."/>
            <person name="Eichler E.E."/>
            <person name="Li G.H."/>
            <person name="Liu X."/>
            <person name="Gao L.Z."/>
        </authorList>
    </citation>
    <scope>NUCLEOTIDE SEQUENCE [LARGE SCALE GENOMIC DNA]</scope>
    <source>
        <strain evidence="2">cv. GT1</strain>
        <tissue evidence="1">Leaf</tissue>
    </source>
</reference>
<sequence length="170" mass="18788">MYEYIGFSLNSQVFHDIRAVTLATKVHGPRRGFKKYDARKGHCDYCNLDGHTREGCFKLIGYPDWFKNQNKTTNQQAQSQPRFAAPIMNTSSPMAANTPLDRGNEVEISKYEELSSKLGSLQLELQKLLKGKSPAIVAAASSQTYPVVTGFVGNLSSNLVCYAGMISLDS</sequence>
<comment type="caution">
    <text evidence="1">The sequence shown here is derived from an EMBL/GenBank/DDBJ whole genome shotgun (WGS) entry which is preliminary data.</text>
</comment>
<dbReference type="PANTHER" id="PTHR34222">
    <property type="entry name" value="GAG_PRE-INTEGRS DOMAIN-CONTAINING PROTEIN"/>
    <property type="match status" value="1"/>
</dbReference>
<dbReference type="PANTHER" id="PTHR34222:SF99">
    <property type="entry name" value="PROTEIN, PUTATIVE-RELATED"/>
    <property type="match status" value="1"/>
</dbReference>
<accession>A0A6A6KL06</accession>
<evidence type="ECO:0000313" key="2">
    <source>
        <dbReference type="Proteomes" id="UP000467840"/>
    </source>
</evidence>
<protein>
    <submittedName>
        <fullName evidence="1">Uncharacterized protein</fullName>
    </submittedName>
</protein>
<name>A0A6A6KL06_HEVBR</name>
<organism evidence="1 2">
    <name type="scientific">Hevea brasiliensis</name>
    <name type="common">Para rubber tree</name>
    <name type="synonym">Siphonia brasiliensis</name>
    <dbReference type="NCBI Taxonomy" id="3981"/>
    <lineage>
        <taxon>Eukaryota</taxon>
        <taxon>Viridiplantae</taxon>
        <taxon>Streptophyta</taxon>
        <taxon>Embryophyta</taxon>
        <taxon>Tracheophyta</taxon>
        <taxon>Spermatophyta</taxon>
        <taxon>Magnoliopsida</taxon>
        <taxon>eudicotyledons</taxon>
        <taxon>Gunneridae</taxon>
        <taxon>Pentapetalae</taxon>
        <taxon>rosids</taxon>
        <taxon>fabids</taxon>
        <taxon>Malpighiales</taxon>
        <taxon>Euphorbiaceae</taxon>
        <taxon>Crotonoideae</taxon>
        <taxon>Micrandreae</taxon>
        <taxon>Hevea</taxon>
    </lineage>
</organism>
<dbReference type="AlphaFoldDB" id="A0A6A6KL06"/>
<dbReference type="Proteomes" id="UP000467840">
    <property type="component" value="Chromosome 8"/>
</dbReference>
<dbReference type="EMBL" id="JAAGAX010000016">
    <property type="protein sequence ID" value="KAF2289602.1"/>
    <property type="molecule type" value="Genomic_DNA"/>
</dbReference>
<evidence type="ECO:0000313" key="1">
    <source>
        <dbReference type="EMBL" id="KAF2289602.1"/>
    </source>
</evidence>